<dbReference type="EMBL" id="JENX01000125">
    <property type="protein sequence ID" value="KEI14065.1"/>
    <property type="molecule type" value="Genomic_DNA"/>
</dbReference>
<keyword evidence="1" id="KW-0614">Plasmid</keyword>
<comment type="caution">
    <text evidence="1">The sequence shown here is derived from an EMBL/GenBank/DDBJ whole genome shotgun (WGS) entry which is preliminary data.</text>
</comment>
<reference evidence="2" key="1">
    <citation type="journal article" date="2014" name="PLoS ONE">
        <title>Plasmidome interchange between Clostridium botulinum, Clostridium novyi and Clostridium haemolyticum converts strains of independent lineages into distinctly different pathogens.</title>
        <authorList>
            <person name="Skarin H."/>
            <person name="Segerman B."/>
        </authorList>
    </citation>
    <scope>NUCLEOTIDE SEQUENCE [LARGE SCALE GENOMIC DNA]</scope>
    <source>
        <strain evidence="2">NCTC 9693</strain>
    </source>
</reference>
<protein>
    <submittedName>
        <fullName evidence="1">Uncharacterized protein</fullName>
    </submittedName>
</protein>
<evidence type="ECO:0000313" key="2">
    <source>
        <dbReference type="Proteomes" id="UP000027937"/>
    </source>
</evidence>
<gene>
    <name evidence="1" type="ORF">Z960_p0066</name>
</gene>
<dbReference type="RefSeq" id="WP_039230570.1">
    <property type="nucleotide sequence ID" value="NZ_CM003349.1"/>
</dbReference>
<evidence type="ECO:0000313" key="1">
    <source>
        <dbReference type="EMBL" id="KEI14065.1"/>
    </source>
</evidence>
<accession>A0ABR4TBW1</accession>
<name>A0ABR4TBW1_CLOHA</name>
<sequence length="101" mass="11901">MVKKYLLLCNRHNSIYGDNWCLFWGRREDKAGYTSDVRIAHRFNEEEIQGYKGGTDDIPIPIDELGLSEYYVNEEDYNENIRVMIEKEVLNKILGLNLKTL</sequence>
<keyword evidence="2" id="KW-1185">Reference proteome</keyword>
<dbReference type="Proteomes" id="UP000027937">
    <property type="component" value="Plasmid p1Ch9693"/>
</dbReference>
<geneLocation type="plasmid" evidence="1 2">
    <name>p1Ch9693</name>
</geneLocation>
<organism evidence="1 2">
    <name type="scientific">Clostridium haemolyticum NCTC 9693</name>
    <dbReference type="NCBI Taxonomy" id="1443114"/>
    <lineage>
        <taxon>Bacteria</taxon>
        <taxon>Bacillati</taxon>
        <taxon>Bacillota</taxon>
        <taxon>Clostridia</taxon>
        <taxon>Eubacteriales</taxon>
        <taxon>Clostridiaceae</taxon>
        <taxon>Clostridium</taxon>
    </lineage>
</organism>
<proteinExistence type="predicted"/>